<dbReference type="PROSITE" id="PS50112">
    <property type="entry name" value="PAS"/>
    <property type="match status" value="1"/>
</dbReference>
<evidence type="ECO:0000259" key="5">
    <source>
        <dbReference type="PROSITE" id="PS50887"/>
    </source>
</evidence>
<dbReference type="Proteomes" id="UP000010816">
    <property type="component" value="Chromosome"/>
</dbReference>
<dbReference type="NCBIfam" id="TIGR00254">
    <property type="entry name" value="GGDEF"/>
    <property type="match status" value="1"/>
</dbReference>
<evidence type="ECO:0000259" key="4">
    <source>
        <dbReference type="PROSITE" id="PS50883"/>
    </source>
</evidence>
<dbReference type="HOGENOM" id="CLU_000445_70_20_6"/>
<organism evidence="6 7">
    <name type="scientific">Thioflavicoccus mobilis 8321</name>
    <dbReference type="NCBI Taxonomy" id="765912"/>
    <lineage>
        <taxon>Bacteria</taxon>
        <taxon>Pseudomonadati</taxon>
        <taxon>Pseudomonadota</taxon>
        <taxon>Gammaproteobacteria</taxon>
        <taxon>Chromatiales</taxon>
        <taxon>Chromatiaceae</taxon>
        <taxon>Thioflavicoccus</taxon>
    </lineage>
</organism>
<feature type="compositionally biased region" description="Basic and acidic residues" evidence="1">
    <location>
        <begin position="25"/>
        <end position="46"/>
    </location>
</feature>
<dbReference type="eggNOG" id="COG5001">
    <property type="taxonomic scope" value="Bacteria"/>
</dbReference>
<dbReference type="PATRIC" id="fig|765912.4.peg.106"/>
<proteinExistence type="predicted"/>
<dbReference type="CDD" id="cd00130">
    <property type="entry name" value="PAS"/>
    <property type="match status" value="1"/>
</dbReference>
<dbReference type="PROSITE" id="PS50887">
    <property type="entry name" value="GGDEF"/>
    <property type="match status" value="1"/>
</dbReference>
<dbReference type="Pfam" id="PF00563">
    <property type="entry name" value="EAL"/>
    <property type="match status" value="1"/>
</dbReference>
<dbReference type="InterPro" id="IPR000014">
    <property type="entry name" value="PAS"/>
</dbReference>
<dbReference type="InterPro" id="IPR001633">
    <property type="entry name" value="EAL_dom"/>
</dbReference>
<protein>
    <submittedName>
        <fullName evidence="6">PAS domain S-box/diguanylate cyclase (GGDEF) domain-containing protein</fullName>
    </submittedName>
</protein>
<dbReference type="PROSITE" id="PS50113">
    <property type="entry name" value="PAC"/>
    <property type="match status" value="1"/>
</dbReference>
<evidence type="ECO:0000313" key="7">
    <source>
        <dbReference type="Proteomes" id="UP000010816"/>
    </source>
</evidence>
<dbReference type="InterPro" id="IPR035919">
    <property type="entry name" value="EAL_sf"/>
</dbReference>
<dbReference type="SUPFAM" id="SSF55073">
    <property type="entry name" value="Nucleotide cyclase"/>
    <property type="match status" value="1"/>
</dbReference>
<evidence type="ECO:0000259" key="2">
    <source>
        <dbReference type="PROSITE" id="PS50112"/>
    </source>
</evidence>
<dbReference type="InterPro" id="IPR029787">
    <property type="entry name" value="Nucleotide_cyclase"/>
</dbReference>
<dbReference type="SMART" id="SM00267">
    <property type="entry name" value="GGDEF"/>
    <property type="match status" value="1"/>
</dbReference>
<dbReference type="PANTHER" id="PTHR44757:SF2">
    <property type="entry name" value="BIOFILM ARCHITECTURE MAINTENANCE PROTEIN MBAA"/>
    <property type="match status" value="1"/>
</dbReference>
<dbReference type="InterPro" id="IPR000700">
    <property type="entry name" value="PAS-assoc_C"/>
</dbReference>
<dbReference type="InterPro" id="IPR000160">
    <property type="entry name" value="GGDEF_dom"/>
</dbReference>
<evidence type="ECO:0000313" key="6">
    <source>
        <dbReference type="EMBL" id="AGA88982.1"/>
    </source>
</evidence>
<dbReference type="InterPro" id="IPR052155">
    <property type="entry name" value="Biofilm_reg_signaling"/>
</dbReference>
<dbReference type="Gene3D" id="3.30.450.20">
    <property type="entry name" value="PAS domain"/>
    <property type="match status" value="2"/>
</dbReference>
<dbReference type="Gene3D" id="3.20.20.450">
    <property type="entry name" value="EAL domain"/>
    <property type="match status" value="1"/>
</dbReference>
<dbReference type="STRING" id="765912.Thimo_0107"/>
<feature type="region of interest" description="Disordered" evidence="1">
    <location>
        <begin position="1"/>
        <end position="46"/>
    </location>
</feature>
<dbReference type="SUPFAM" id="SSF55785">
    <property type="entry name" value="PYP-like sensor domain (PAS domain)"/>
    <property type="match status" value="2"/>
</dbReference>
<keyword evidence="7" id="KW-1185">Reference proteome</keyword>
<dbReference type="NCBIfam" id="TIGR00229">
    <property type="entry name" value="sensory_box"/>
    <property type="match status" value="1"/>
</dbReference>
<dbReference type="PANTHER" id="PTHR44757">
    <property type="entry name" value="DIGUANYLATE CYCLASE DGCP"/>
    <property type="match status" value="1"/>
</dbReference>
<feature type="domain" description="PAC" evidence="3">
    <location>
        <begin position="258"/>
        <end position="310"/>
    </location>
</feature>
<dbReference type="SMART" id="SM00091">
    <property type="entry name" value="PAS"/>
    <property type="match status" value="2"/>
</dbReference>
<name>L0GT57_9GAMM</name>
<dbReference type="Pfam" id="PF13426">
    <property type="entry name" value="PAS_9"/>
    <property type="match status" value="2"/>
</dbReference>
<dbReference type="Gene3D" id="3.30.70.270">
    <property type="match status" value="1"/>
</dbReference>
<feature type="compositionally biased region" description="Polar residues" evidence="1">
    <location>
        <begin position="1"/>
        <end position="11"/>
    </location>
</feature>
<dbReference type="CDD" id="cd01949">
    <property type="entry name" value="GGDEF"/>
    <property type="match status" value="1"/>
</dbReference>
<dbReference type="PROSITE" id="PS50883">
    <property type="entry name" value="EAL"/>
    <property type="match status" value="1"/>
</dbReference>
<dbReference type="CDD" id="cd01948">
    <property type="entry name" value="EAL"/>
    <property type="match status" value="1"/>
</dbReference>
<feature type="domain" description="EAL" evidence="4">
    <location>
        <begin position="485"/>
        <end position="739"/>
    </location>
</feature>
<dbReference type="SMART" id="SM00052">
    <property type="entry name" value="EAL"/>
    <property type="match status" value="1"/>
</dbReference>
<evidence type="ECO:0000256" key="1">
    <source>
        <dbReference type="SAM" id="MobiDB-lite"/>
    </source>
</evidence>
<feature type="domain" description="PAS" evidence="2">
    <location>
        <begin position="185"/>
        <end position="256"/>
    </location>
</feature>
<dbReference type="InterPro" id="IPR035965">
    <property type="entry name" value="PAS-like_dom_sf"/>
</dbReference>
<dbReference type="Pfam" id="PF00990">
    <property type="entry name" value="GGDEF"/>
    <property type="match status" value="1"/>
</dbReference>
<dbReference type="SUPFAM" id="SSF141868">
    <property type="entry name" value="EAL domain-like"/>
    <property type="match status" value="1"/>
</dbReference>
<sequence>MNSSDASNDNELSLPLDLDDSDGIVPDRADPVPASHNDRDGARNARRASIDEGRAAHLLAELKAARERYQELFDHAALGYLVLEETGLIRRASETALALLKRDRRSVEGRQVQTLCTTDSVKGIEAHLERLAAGVRQDVCEVRLLGRGGPPIDARIETCRVEGPGGGPLRAALVDLTDQRLVEARLAIVASVVEHTAEGVMILDAERRVVSVNPAFTAITGYAAHEVMGKPPRVLRDRPNDSEQFRRIREQLEMNGRWQGEIWSRRKGGERYLEHLNLNEIRDESGMLTNYVGLFTDVSRQRQVKKELYDLAYYDSLTGLSNRHHLLAQLGSALYASVREGNLVCLLYLDLDRFTAINDGLGHGAGDQLLRFVARLLQECVRKSDTVARLASDEFAVILPHVTSSDDAAKVANKVLRALRAIPFVHEGNEYLVSASLGIALFPDDAQDSKGLLHCADIAAHRTKAAGGNGYNLYAVGMSDELEERHQLESDLRRAIARRELALQFQPQVRLRDGQIVGCEALLRWDGEGSGKVPPERFIPIAEDSGLIVPLGEWVLNEVLKQINEWRPHFGDDFRIALNISGAQLHPLRSARLFNRLLEAPVADRRLLELELTESTLMGPPEAMGEALSRIGLLGLGIAVDDFGTSYSLVNLLKRQPITRIKIDISLIKNVGDDAVDAAIASAIVTMAHALGIKTVAEGVETQEQLAFLLALGCDEAQGYLFSPPLDPPAMLGRLTARESLLPVATADEHRPAAESTARRVVRALAARLWPGRRPRSQKTSTRQD</sequence>
<dbReference type="eggNOG" id="COG3829">
    <property type="taxonomic scope" value="Bacteria"/>
</dbReference>
<feature type="domain" description="GGDEF" evidence="5">
    <location>
        <begin position="342"/>
        <end position="476"/>
    </location>
</feature>
<gene>
    <name evidence="6" type="ORF">Thimo_0107</name>
</gene>
<accession>L0GT57</accession>
<dbReference type="EMBL" id="CP003051">
    <property type="protein sequence ID" value="AGA88982.1"/>
    <property type="molecule type" value="Genomic_DNA"/>
</dbReference>
<dbReference type="InterPro" id="IPR043128">
    <property type="entry name" value="Rev_trsase/Diguanyl_cyclase"/>
</dbReference>
<dbReference type="KEGG" id="tmb:Thimo_0107"/>
<evidence type="ECO:0000259" key="3">
    <source>
        <dbReference type="PROSITE" id="PS50113"/>
    </source>
</evidence>
<dbReference type="AlphaFoldDB" id="L0GT57"/>
<reference evidence="6 7" key="1">
    <citation type="submission" date="2011-09" db="EMBL/GenBank/DDBJ databases">
        <title>Complete sequence of chromosome of Thioflavicoccus mobilis 8321.</title>
        <authorList>
            <consortium name="US DOE Joint Genome Institute"/>
            <person name="Lucas S."/>
            <person name="Han J."/>
            <person name="Lapidus A."/>
            <person name="Cheng J.-F."/>
            <person name="Goodwin L."/>
            <person name="Pitluck S."/>
            <person name="Peters L."/>
            <person name="Ovchinnikova G."/>
            <person name="Lu M."/>
            <person name="Detter J.C."/>
            <person name="Han C."/>
            <person name="Tapia R."/>
            <person name="Land M."/>
            <person name="Hauser L."/>
            <person name="Kyrpides N."/>
            <person name="Ivanova N."/>
            <person name="Pagani I."/>
            <person name="Vogl K."/>
            <person name="Liu Z."/>
            <person name="Imhoff J."/>
            <person name="Thiel V."/>
            <person name="Frigaard N.-U."/>
            <person name="Bryant D."/>
            <person name="Woyke T."/>
        </authorList>
    </citation>
    <scope>NUCLEOTIDE SEQUENCE [LARGE SCALE GENOMIC DNA]</scope>
    <source>
        <strain evidence="6 7">8321</strain>
    </source>
</reference>